<dbReference type="EMBL" id="JACHOV010000003">
    <property type="protein sequence ID" value="MBB4640825.1"/>
    <property type="molecule type" value="Genomic_DNA"/>
</dbReference>
<dbReference type="Pfam" id="PF00296">
    <property type="entry name" value="Bac_luciferase"/>
    <property type="match status" value="1"/>
</dbReference>
<name>A0A840HS66_9SPHN</name>
<dbReference type="RefSeq" id="WP_184474644.1">
    <property type="nucleotide sequence ID" value="NZ_JACHOV010000003.1"/>
</dbReference>
<keyword evidence="4" id="KW-1185">Reference proteome</keyword>
<dbReference type="AlphaFoldDB" id="A0A840HS66"/>
<organism evidence="3 4">
    <name type="scientific">Rhizorhapis suberifaciens</name>
    <name type="common">corky root of lettuce</name>
    <dbReference type="NCBI Taxonomy" id="13656"/>
    <lineage>
        <taxon>Bacteria</taxon>
        <taxon>Pseudomonadati</taxon>
        <taxon>Pseudomonadota</taxon>
        <taxon>Alphaproteobacteria</taxon>
        <taxon>Sphingomonadales</taxon>
        <taxon>Sphingomonadaceae</taxon>
        <taxon>Rhizorhapis</taxon>
    </lineage>
</organism>
<keyword evidence="1" id="KW-0560">Oxidoreductase</keyword>
<proteinExistence type="predicted"/>
<gene>
    <name evidence="3" type="ORF">HNQ99_001118</name>
</gene>
<dbReference type="Gene3D" id="3.20.20.30">
    <property type="entry name" value="Luciferase-like domain"/>
    <property type="match status" value="1"/>
</dbReference>
<dbReference type="SUPFAM" id="SSF51679">
    <property type="entry name" value="Bacterial luciferase-like"/>
    <property type="match status" value="1"/>
</dbReference>
<evidence type="ECO:0000259" key="2">
    <source>
        <dbReference type="Pfam" id="PF00296"/>
    </source>
</evidence>
<evidence type="ECO:0000313" key="4">
    <source>
        <dbReference type="Proteomes" id="UP000575068"/>
    </source>
</evidence>
<evidence type="ECO:0000256" key="1">
    <source>
        <dbReference type="ARBA" id="ARBA00023002"/>
    </source>
</evidence>
<dbReference type="InterPro" id="IPR050564">
    <property type="entry name" value="F420-G6PD/mer"/>
</dbReference>
<feature type="domain" description="Luciferase-like" evidence="2">
    <location>
        <begin position="25"/>
        <end position="260"/>
    </location>
</feature>
<dbReference type="GO" id="GO:0004497">
    <property type="term" value="F:monooxygenase activity"/>
    <property type="evidence" value="ECO:0007669"/>
    <property type="project" value="UniProtKB-KW"/>
</dbReference>
<dbReference type="InterPro" id="IPR011251">
    <property type="entry name" value="Luciferase-like_dom"/>
</dbReference>
<dbReference type="GO" id="GO:0016705">
    <property type="term" value="F:oxidoreductase activity, acting on paired donors, with incorporation or reduction of molecular oxygen"/>
    <property type="evidence" value="ECO:0007669"/>
    <property type="project" value="InterPro"/>
</dbReference>
<evidence type="ECO:0000313" key="3">
    <source>
        <dbReference type="EMBL" id="MBB4640825.1"/>
    </source>
</evidence>
<dbReference type="InterPro" id="IPR036661">
    <property type="entry name" value="Luciferase-like_sf"/>
</dbReference>
<dbReference type="Proteomes" id="UP000575068">
    <property type="component" value="Unassembled WGS sequence"/>
</dbReference>
<dbReference type="PANTHER" id="PTHR43244:SF1">
    <property type="entry name" value="5,10-METHYLENETETRAHYDROMETHANOPTERIN REDUCTASE"/>
    <property type="match status" value="1"/>
</dbReference>
<keyword evidence="3" id="KW-0503">Monooxygenase</keyword>
<comment type="caution">
    <text evidence="3">The sequence shown here is derived from an EMBL/GenBank/DDBJ whole genome shotgun (WGS) entry which is preliminary data.</text>
</comment>
<protein>
    <submittedName>
        <fullName evidence="3">Alkanesulfonate monooxygenase SsuD/methylene tetrahydromethanopterin reductase-like flavin-dependent oxidoreductase (Luciferase family)</fullName>
    </submittedName>
</protein>
<sequence>MPGKVTFGYHYDFRNPQQWYKPWEHVYAETIDVAVWSEQAGFEFAWVPEHHLFSDGYMPSPLVALAAIAARTKTIKIGTWVSLAPLYHPTRFASDCAVLDILANGRLELGLGIGYLPQEYAAMGVDFTKRGALFDEWLEIVTRLWAGETLDFAGKHYQLDGVRMMPPAPRGRVPMYIGGFAPKAIERALTYGDGYVGTPDGADIYVEKLRATGKDISQGKVRIGDLFAVVAHDPEQAMEELAPYYYHVLKVYAELGGEGMEAMTLEEFKTSGRMQVMTPEAAIAKYKAMQQRMPLEHVSMIMPPGISAERFIPYAQLFADEVLPAFS</sequence>
<accession>A0A840HS66</accession>
<reference evidence="3 4" key="1">
    <citation type="submission" date="2020-08" db="EMBL/GenBank/DDBJ databases">
        <title>Genomic Encyclopedia of Type Strains, Phase IV (KMG-IV): sequencing the most valuable type-strain genomes for metagenomic binning, comparative biology and taxonomic classification.</title>
        <authorList>
            <person name="Goeker M."/>
        </authorList>
    </citation>
    <scope>NUCLEOTIDE SEQUENCE [LARGE SCALE GENOMIC DNA]</scope>
    <source>
        <strain evidence="3 4">DSM 7465</strain>
    </source>
</reference>
<dbReference type="PANTHER" id="PTHR43244">
    <property type="match status" value="1"/>
</dbReference>